<dbReference type="AlphaFoldDB" id="A0A9Q1AI98"/>
<evidence type="ECO:0000313" key="1">
    <source>
        <dbReference type="EMBL" id="KAJ6772289.1"/>
    </source>
</evidence>
<organism evidence="1 2">
    <name type="scientific">Salix koriyanagi</name>
    <dbReference type="NCBI Taxonomy" id="2511006"/>
    <lineage>
        <taxon>Eukaryota</taxon>
        <taxon>Viridiplantae</taxon>
        <taxon>Streptophyta</taxon>
        <taxon>Embryophyta</taxon>
        <taxon>Tracheophyta</taxon>
        <taxon>Spermatophyta</taxon>
        <taxon>Magnoliopsida</taxon>
        <taxon>eudicotyledons</taxon>
        <taxon>Gunneridae</taxon>
        <taxon>Pentapetalae</taxon>
        <taxon>rosids</taxon>
        <taxon>fabids</taxon>
        <taxon>Malpighiales</taxon>
        <taxon>Salicaceae</taxon>
        <taxon>Saliceae</taxon>
        <taxon>Salix</taxon>
    </lineage>
</organism>
<dbReference type="EMBL" id="JAPFFM010000002">
    <property type="protein sequence ID" value="KAJ6772289.1"/>
    <property type="molecule type" value="Genomic_DNA"/>
</dbReference>
<accession>A0A9Q1AI98</accession>
<sequence>MDLQFKRTTFRIYGSVYIKKGGKKQLISKTEPLRLVDRSLRVLVFEFVIALKLVDDDQSSVIYDNFKPELDRLAAGTISLPINIPGTANHSGLQVHYRRQSHPVANLLPQAAAEK</sequence>
<evidence type="ECO:0000313" key="2">
    <source>
        <dbReference type="Proteomes" id="UP001151752"/>
    </source>
</evidence>
<protein>
    <submittedName>
        <fullName evidence="1">Uncharacterized protein</fullName>
    </submittedName>
</protein>
<reference evidence="1" key="2">
    <citation type="journal article" date="2023" name="Int. J. Mol. Sci.">
        <title>De Novo Assembly and Annotation of 11 Diverse Shrub Willow (Salix) Genomes Reveals Novel Gene Organization in Sex-Linked Regions.</title>
        <authorList>
            <person name="Hyden B."/>
            <person name="Feng K."/>
            <person name="Yates T.B."/>
            <person name="Jawdy S."/>
            <person name="Cereghino C."/>
            <person name="Smart L.B."/>
            <person name="Muchero W."/>
        </authorList>
    </citation>
    <scope>NUCLEOTIDE SEQUENCE</scope>
    <source>
        <tissue evidence="1">Shoot tip</tissue>
    </source>
</reference>
<comment type="caution">
    <text evidence="1">The sequence shown here is derived from an EMBL/GenBank/DDBJ whole genome shotgun (WGS) entry which is preliminary data.</text>
</comment>
<gene>
    <name evidence="1" type="ORF">OIU74_018505</name>
</gene>
<proteinExistence type="predicted"/>
<name>A0A9Q1AI98_9ROSI</name>
<reference evidence="1" key="1">
    <citation type="submission" date="2022-11" db="EMBL/GenBank/DDBJ databases">
        <authorList>
            <person name="Hyden B.L."/>
            <person name="Feng K."/>
            <person name="Yates T."/>
            <person name="Jawdy S."/>
            <person name="Smart L.B."/>
            <person name="Muchero W."/>
        </authorList>
    </citation>
    <scope>NUCLEOTIDE SEQUENCE</scope>
    <source>
        <tissue evidence="1">Shoot tip</tissue>
    </source>
</reference>
<keyword evidence="2" id="KW-1185">Reference proteome</keyword>
<dbReference type="Proteomes" id="UP001151752">
    <property type="component" value="Chromosome 10"/>
</dbReference>